<dbReference type="EMBL" id="CATNWA010016599">
    <property type="protein sequence ID" value="CAI9593931.1"/>
    <property type="molecule type" value="Genomic_DNA"/>
</dbReference>
<dbReference type="Proteomes" id="UP001162483">
    <property type="component" value="Unassembled WGS sequence"/>
</dbReference>
<gene>
    <name evidence="1" type="ORF">SPARVUS_LOCUS11649582</name>
</gene>
<dbReference type="InterPro" id="IPR036397">
    <property type="entry name" value="RNaseH_sf"/>
</dbReference>
<keyword evidence="2" id="KW-1185">Reference proteome</keyword>
<accession>A0ABN9FCI3</accession>
<evidence type="ECO:0000313" key="1">
    <source>
        <dbReference type="EMBL" id="CAI9593931.1"/>
    </source>
</evidence>
<proteinExistence type="predicted"/>
<organism evidence="1 2">
    <name type="scientific">Staurois parvus</name>
    <dbReference type="NCBI Taxonomy" id="386267"/>
    <lineage>
        <taxon>Eukaryota</taxon>
        <taxon>Metazoa</taxon>
        <taxon>Chordata</taxon>
        <taxon>Craniata</taxon>
        <taxon>Vertebrata</taxon>
        <taxon>Euteleostomi</taxon>
        <taxon>Amphibia</taxon>
        <taxon>Batrachia</taxon>
        <taxon>Anura</taxon>
        <taxon>Neobatrachia</taxon>
        <taxon>Ranoidea</taxon>
        <taxon>Ranidae</taxon>
        <taxon>Staurois</taxon>
    </lineage>
</organism>
<comment type="caution">
    <text evidence="1">The sequence shown here is derived from an EMBL/GenBank/DDBJ whole genome shotgun (WGS) entry which is preliminary data.</text>
</comment>
<sequence>MEWVSMAEQLHPSLTSPSAMQSCTLEQWRRVLWSDESLFSVWQSGHVWVWRLPGERYLPDCIVPSVRFCGGGLWCGVVFHGLGLAP</sequence>
<evidence type="ECO:0000313" key="2">
    <source>
        <dbReference type="Proteomes" id="UP001162483"/>
    </source>
</evidence>
<name>A0ABN9FCI3_9NEOB</name>
<dbReference type="Gene3D" id="3.30.420.10">
    <property type="entry name" value="Ribonuclease H-like superfamily/Ribonuclease H"/>
    <property type="match status" value="1"/>
</dbReference>
<reference evidence="1" key="1">
    <citation type="submission" date="2023-05" db="EMBL/GenBank/DDBJ databases">
        <authorList>
            <person name="Stuckert A."/>
        </authorList>
    </citation>
    <scope>NUCLEOTIDE SEQUENCE</scope>
</reference>
<protein>
    <submittedName>
        <fullName evidence="1">Uncharacterized protein</fullName>
    </submittedName>
</protein>